<dbReference type="OrthoDB" id="2017544at2759"/>
<organism evidence="4 5">
    <name type="scientific">Chlamydomonas eustigma</name>
    <dbReference type="NCBI Taxonomy" id="1157962"/>
    <lineage>
        <taxon>Eukaryota</taxon>
        <taxon>Viridiplantae</taxon>
        <taxon>Chlorophyta</taxon>
        <taxon>core chlorophytes</taxon>
        <taxon>Chlorophyceae</taxon>
        <taxon>CS clade</taxon>
        <taxon>Chlamydomonadales</taxon>
        <taxon>Chlamydomonadaceae</taxon>
        <taxon>Chlamydomonas</taxon>
    </lineage>
</organism>
<evidence type="ECO:0000259" key="2">
    <source>
        <dbReference type="Pfam" id="PF01709"/>
    </source>
</evidence>
<dbReference type="InterPro" id="IPR002876">
    <property type="entry name" value="Transcrip_reg_TACO1-like"/>
</dbReference>
<evidence type="ECO:0000313" key="5">
    <source>
        <dbReference type="Proteomes" id="UP000232323"/>
    </source>
</evidence>
<dbReference type="InterPro" id="IPR026564">
    <property type="entry name" value="Transcrip_reg_TACO1-like_dom3"/>
</dbReference>
<dbReference type="EMBL" id="BEGY01000027">
    <property type="protein sequence ID" value="GAX77862.1"/>
    <property type="molecule type" value="Genomic_DNA"/>
</dbReference>
<comment type="similarity">
    <text evidence="1">Belongs to the TACO1 family.</text>
</comment>
<dbReference type="NCBIfam" id="TIGR01033">
    <property type="entry name" value="YebC/PmpR family DNA-binding transcriptional regulator"/>
    <property type="match status" value="1"/>
</dbReference>
<comment type="caution">
    <text evidence="4">The sequence shown here is derived from an EMBL/GenBank/DDBJ whole genome shotgun (WGS) entry which is preliminary data.</text>
</comment>
<dbReference type="HAMAP" id="MF_00693">
    <property type="entry name" value="Transcrip_reg_TACO1"/>
    <property type="match status" value="1"/>
</dbReference>
<dbReference type="PANTHER" id="PTHR12532">
    <property type="entry name" value="TRANSLATIONAL ACTIVATOR OF CYTOCHROME C OXIDASE 1"/>
    <property type="match status" value="1"/>
</dbReference>
<dbReference type="STRING" id="1157962.A0A250X4P8"/>
<dbReference type="InterPro" id="IPR029072">
    <property type="entry name" value="YebC-like"/>
</dbReference>
<evidence type="ECO:0000256" key="1">
    <source>
        <dbReference type="ARBA" id="ARBA00008724"/>
    </source>
</evidence>
<keyword evidence="5" id="KW-1185">Reference proteome</keyword>
<feature type="domain" description="TACO1/YebC-like N-terminal" evidence="3">
    <location>
        <begin position="52"/>
        <end position="122"/>
    </location>
</feature>
<dbReference type="Pfam" id="PF01709">
    <property type="entry name" value="Transcrip_reg"/>
    <property type="match status" value="1"/>
</dbReference>
<feature type="domain" description="TACO1/YebC-like second and third" evidence="2">
    <location>
        <begin position="130"/>
        <end position="290"/>
    </location>
</feature>
<dbReference type="Pfam" id="PF20772">
    <property type="entry name" value="TACO1_YebC_N"/>
    <property type="match status" value="1"/>
</dbReference>
<dbReference type="NCBIfam" id="NF009044">
    <property type="entry name" value="PRK12378.1"/>
    <property type="match status" value="1"/>
</dbReference>
<dbReference type="PANTHER" id="PTHR12532:SF0">
    <property type="entry name" value="TRANSLATIONAL ACTIVATOR OF CYTOCHROME C OXIDASE 1"/>
    <property type="match status" value="1"/>
</dbReference>
<dbReference type="GO" id="GO:0009507">
    <property type="term" value="C:chloroplast"/>
    <property type="evidence" value="ECO:0007669"/>
    <property type="project" value="TreeGrafter"/>
</dbReference>
<evidence type="ECO:0008006" key="6">
    <source>
        <dbReference type="Google" id="ProtNLM"/>
    </source>
</evidence>
<evidence type="ECO:0000313" key="4">
    <source>
        <dbReference type="EMBL" id="GAX77862.1"/>
    </source>
</evidence>
<evidence type="ECO:0000259" key="3">
    <source>
        <dbReference type="Pfam" id="PF20772"/>
    </source>
</evidence>
<sequence>MPVDTYSAHASLKIKHIAVMILNKLRMPCYNTASSVLKPQTSRSNLVVYNGRRAAKIALRKGKSDAKKAKVYGRVGKKIIQYVKSGGADPVTNAKLDTLIKQAKDLGVPRDIIDRNIKRASDTKQADFLELCYEAYGPGGTGFIVECLTDNVNRSAGDVKAIITKSGNKVAEPGSVMFNFARCGAILVEDTKEDIIFEAAMEAGAEDVCPLPEDEDGNPSTSYKVFTPVEEFSSATATLTKMGFKVNLEESELVYRASTPLEVDDEAFGKCETLMERLLEHDDVEAVYTNCDGLQV</sequence>
<dbReference type="Proteomes" id="UP000232323">
    <property type="component" value="Unassembled WGS sequence"/>
</dbReference>
<dbReference type="Gene3D" id="1.10.10.200">
    <property type="match status" value="1"/>
</dbReference>
<dbReference type="InterPro" id="IPR049083">
    <property type="entry name" value="TACO1_YebC_N"/>
</dbReference>
<protein>
    <recommendedName>
        <fullName evidence="6">Transcriptional regulatory protein</fullName>
    </recommendedName>
</protein>
<dbReference type="AlphaFoldDB" id="A0A250X4P8"/>
<dbReference type="SUPFAM" id="SSF75625">
    <property type="entry name" value="YebC-like"/>
    <property type="match status" value="1"/>
</dbReference>
<dbReference type="InterPro" id="IPR017856">
    <property type="entry name" value="Integrase-like_N"/>
</dbReference>
<dbReference type="InterPro" id="IPR048300">
    <property type="entry name" value="TACO1_YebC-like_2nd/3rd_dom"/>
</dbReference>
<name>A0A250X4P8_9CHLO</name>
<proteinExistence type="inferred from homology"/>
<dbReference type="Gene3D" id="3.30.70.980">
    <property type="match status" value="2"/>
</dbReference>
<accession>A0A250X4P8</accession>
<reference evidence="4 5" key="1">
    <citation type="submission" date="2017-08" db="EMBL/GenBank/DDBJ databases">
        <title>Acidophilic green algal genome provides insights into adaptation to an acidic environment.</title>
        <authorList>
            <person name="Hirooka S."/>
            <person name="Hirose Y."/>
            <person name="Kanesaki Y."/>
            <person name="Higuchi S."/>
            <person name="Fujiwara T."/>
            <person name="Onuma R."/>
            <person name="Era A."/>
            <person name="Ohbayashi R."/>
            <person name="Uzuka A."/>
            <person name="Nozaki H."/>
            <person name="Yoshikawa H."/>
            <person name="Miyagishima S.Y."/>
        </authorList>
    </citation>
    <scope>NUCLEOTIDE SEQUENCE [LARGE SCALE GENOMIC DNA]</scope>
    <source>
        <strain evidence="4 5">NIES-2499</strain>
    </source>
</reference>
<gene>
    <name evidence="4" type="ORF">CEUSTIGMA_g5304.t1</name>
</gene>